<comment type="caution">
    <text evidence="2">The sequence shown here is derived from an EMBL/GenBank/DDBJ whole genome shotgun (WGS) entry which is preliminary data.</text>
</comment>
<dbReference type="SUPFAM" id="SSF50891">
    <property type="entry name" value="Cyclophilin-like"/>
    <property type="match status" value="1"/>
</dbReference>
<protein>
    <recommendedName>
        <fullName evidence="1">Cyclophilin-like domain-containing protein</fullName>
    </recommendedName>
</protein>
<dbReference type="Proteomes" id="UP000886829">
    <property type="component" value="Unassembled WGS sequence"/>
</dbReference>
<dbReference type="InterPro" id="IPR029000">
    <property type="entry name" value="Cyclophilin-like_dom_sf"/>
</dbReference>
<dbReference type="AlphaFoldDB" id="A0A9D1WE92"/>
<dbReference type="Gene3D" id="2.40.100.20">
    <property type="match status" value="1"/>
</dbReference>
<accession>A0A9D1WE92</accession>
<proteinExistence type="predicted"/>
<name>A0A9D1WE92_9GAMM</name>
<dbReference type="EMBL" id="DXEV01000179">
    <property type="protein sequence ID" value="HIX57605.1"/>
    <property type="molecule type" value="Genomic_DNA"/>
</dbReference>
<reference evidence="2" key="2">
    <citation type="submission" date="2021-04" db="EMBL/GenBank/DDBJ databases">
        <authorList>
            <person name="Gilroy R."/>
        </authorList>
    </citation>
    <scope>NUCLEOTIDE SEQUENCE</scope>
    <source>
        <strain evidence="2">USASDec5-558</strain>
    </source>
</reference>
<evidence type="ECO:0000313" key="2">
    <source>
        <dbReference type="EMBL" id="HIX57605.1"/>
    </source>
</evidence>
<gene>
    <name evidence="2" type="ORF">H9850_09080</name>
</gene>
<evidence type="ECO:0000313" key="3">
    <source>
        <dbReference type="Proteomes" id="UP000886829"/>
    </source>
</evidence>
<organism evidence="2 3">
    <name type="scientific">Candidatus Anaerobiospirillum pullistercoris</name>
    <dbReference type="NCBI Taxonomy" id="2838452"/>
    <lineage>
        <taxon>Bacteria</taxon>
        <taxon>Pseudomonadati</taxon>
        <taxon>Pseudomonadota</taxon>
        <taxon>Gammaproteobacteria</taxon>
        <taxon>Aeromonadales</taxon>
        <taxon>Succinivibrionaceae</taxon>
        <taxon>Anaerobiospirillum</taxon>
    </lineage>
</organism>
<feature type="domain" description="Cyclophilin-like" evidence="1">
    <location>
        <begin position="12"/>
        <end position="121"/>
    </location>
</feature>
<dbReference type="Pfam" id="PF18050">
    <property type="entry name" value="Cyclophil_like2"/>
    <property type="match status" value="1"/>
</dbReference>
<evidence type="ECO:0000259" key="1">
    <source>
        <dbReference type="Pfam" id="PF18050"/>
    </source>
</evidence>
<dbReference type="InterPro" id="IPR041183">
    <property type="entry name" value="Cyclophilin-like"/>
</dbReference>
<sequence>MDFDANMIDINMILGDQQIVMYLEDNSASRDLVSQLPLTVELEDFGGGKEKIFYTPKELDLSEVRYLKMADEGTVAIYEPWGNVCIFLKPLSRASGLVGMGHVTKEDLEILKSTSATSVTLVDDEQ</sequence>
<reference evidence="2" key="1">
    <citation type="journal article" date="2021" name="PeerJ">
        <title>Extensive microbial diversity within the chicken gut microbiome revealed by metagenomics and culture.</title>
        <authorList>
            <person name="Gilroy R."/>
            <person name="Ravi A."/>
            <person name="Getino M."/>
            <person name="Pursley I."/>
            <person name="Horton D.L."/>
            <person name="Alikhan N.F."/>
            <person name="Baker D."/>
            <person name="Gharbi K."/>
            <person name="Hall N."/>
            <person name="Watson M."/>
            <person name="Adriaenssens E.M."/>
            <person name="Foster-Nyarko E."/>
            <person name="Jarju S."/>
            <person name="Secka A."/>
            <person name="Antonio M."/>
            <person name="Oren A."/>
            <person name="Chaudhuri R.R."/>
            <person name="La Ragione R."/>
            <person name="Hildebrand F."/>
            <person name="Pallen M.J."/>
        </authorList>
    </citation>
    <scope>NUCLEOTIDE SEQUENCE</scope>
    <source>
        <strain evidence="2">USASDec5-558</strain>
    </source>
</reference>